<dbReference type="InterPro" id="IPR012337">
    <property type="entry name" value="RNaseH-like_sf"/>
</dbReference>
<feature type="compositionally biased region" description="Low complexity" evidence="5">
    <location>
        <begin position="47"/>
        <end position="67"/>
    </location>
</feature>
<keyword evidence="4 6" id="KW-0472">Membrane</keyword>
<dbReference type="PANTHER" id="PTHR45913:SF19">
    <property type="entry name" value="LOW QUALITY PROTEIN: ZINC FINGER BED DOMAIN-CONTAINING PROTEIN 5-LIKE"/>
    <property type="match status" value="1"/>
</dbReference>
<keyword evidence="3 6" id="KW-1133">Transmembrane helix</keyword>
<dbReference type="AlphaFoldDB" id="A0A3N0YUY6"/>
<evidence type="ECO:0000256" key="3">
    <source>
        <dbReference type="ARBA" id="ARBA00022989"/>
    </source>
</evidence>
<evidence type="ECO:0000256" key="5">
    <source>
        <dbReference type="SAM" id="MobiDB-lite"/>
    </source>
</evidence>
<dbReference type="SUPFAM" id="SSF53098">
    <property type="entry name" value="Ribonuclease H-like"/>
    <property type="match status" value="1"/>
</dbReference>
<dbReference type="OrthoDB" id="6144063at2759"/>
<accession>A0A3N0YUY6</accession>
<reference evidence="7 8" key="1">
    <citation type="submission" date="2018-10" db="EMBL/GenBank/DDBJ databases">
        <title>Genome assembly for a Yunnan-Guizhou Plateau 3E fish, Anabarilius grahami (Regan), and its evolutionary and genetic applications.</title>
        <authorList>
            <person name="Jiang W."/>
        </authorList>
    </citation>
    <scope>NUCLEOTIDE SEQUENCE [LARGE SCALE GENOMIC DNA]</scope>
    <source>
        <strain evidence="7">AG-KIZ</strain>
        <tissue evidence="7">Muscle</tissue>
    </source>
</reference>
<name>A0A3N0YUY6_ANAGA</name>
<sequence length="710" mass="81241">MAAPVGTKKPSTRFRKRFDQSTDETTVEQGEKDESGSSTESFKQAASYSPTSSSLSSSSSSSSSTSSDYQRKKEKKRNKYKKKKNQKGKKKKKKEKTRKEKNFVKRAVNPNQVVKRYKKVLHHFRQGKNLRSSYKAVGVDRNTVVAGAPIAELAIVSQTKYEELLQGYSRSQKLQAFIQKCSDVLSNDPALLSEISVVFLTANSEEMNISSEIFPTDGSNSSDHFFFNTTEEEIGFNMFSTVHCITVLLGLPVNTYVIWLVVTGTGNGIAAEFFTLNLSICEMFFCMESLLIILSYKFDILWTAVYFLDGVATTSRPLFQCLICVERYLAVVHPVTFLKFKPLRYRFLLFLSIQLFCCVAVLRALKQSGPGERRRKREEENHIKRRAFYLLLITTVSMVIIRDLPTTTKAEDIFKTLDLYLSSLGLSWEYCVGITTDGAASMTWKHSGVVKRILERAPNATWNHCFLHREALAAKNMVPLLDEALTNVIKVVNYIKRSAKSSRCFSHLCKDLGSEHMQVLYHSEVRWLSRGKVLSRFYELKTEIATFLSETNSPYAELFDNEMWLVRVAYLADIFEHLNTLNVSMQGRGHNIFEQSDKIATFKKKISLWLNHLSKDRLDMFPNSCYEAQQLDSAAKNNLKQTLRAHLTKLQARFDDYFPEKQTTIDWIRDPFGINVENITLPSNEEHQLVDLSCDLMLKKRFGELKARQT</sequence>
<dbReference type="Pfam" id="PF15794">
    <property type="entry name" value="CCDC106"/>
    <property type="match status" value="1"/>
</dbReference>
<comment type="subcellular location">
    <subcellularLocation>
        <location evidence="1">Membrane</location>
    </subcellularLocation>
</comment>
<dbReference type="InterPro" id="IPR031591">
    <property type="entry name" value="CCDC106"/>
</dbReference>
<gene>
    <name evidence="7" type="ORF">DPX16_1712</name>
</gene>
<evidence type="ECO:0000256" key="1">
    <source>
        <dbReference type="ARBA" id="ARBA00004370"/>
    </source>
</evidence>
<feature type="transmembrane region" description="Helical" evidence="6">
    <location>
        <begin position="347"/>
        <end position="365"/>
    </location>
</feature>
<feature type="transmembrane region" description="Helical" evidence="6">
    <location>
        <begin position="386"/>
        <end position="404"/>
    </location>
</feature>
<dbReference type="Proteomes" id="UP000281406">
    <property type="component" value="Unassembled WGS sequence"/>
</dbReference>
<dbReference type="InterPro" id="IPR000276">
    <property type="entry name" value="GPCR_Rhodpsn"/>
</dbReference>
<dbReference type="SUPFAM" id="SSF81321">
    <property type="entry name" value="Family A G protein-coupled receptor-like"/>
    <property type="match status" value="1"/>
</dbReference>
<dbReference type="PRINTS" id="PR00237">
    <property type="entry name" value="GPCRRHODOPSN"/>
</dbReference>
<feature type="region of interest" description="Disordered" evidence="5">
    <location>
        <begin position="1"/>
        <end position="102"/>
    </location>
</feature>
<feature type="compositionally biased region" description="Basic residues" evidence="5">
    <location>
        <begin position="72"/>
        <end position="96"/>
    </location>
</feature>
<dbReference type="EMBL" id="RJVU01023556">
    <property type="protein sequence ID" value="ROL50003.1"/>
    <property type="molecule type" value="Genomic_DNA"/>
</dbReference>
<dbReference type="CDD" id="cd00637">
    <property type="entry name" value="7tm_classA_rhodopsin-like"/>
    <property type="match status" value="1"/>
</dbReference>
<dbReference type="PANTHER" id="PTHR45913">
    <property type="entry name" value="EPM2A-INTERACTING PROTEIN 1"/>
    <property type="match status" value="1"/>
</dbReference>
<dbReference type="GO" id="GO:0016020">
    <property type="term" value="C:membrane"/>
    <property type="evidence" value="ECO:0007669"/>
    <property type="project" value="UniProtKB-SubCell"/>
</dbReference>
<comment type="caution">
    <text evidence="7">The sequence shown here is derived from an EMBL/GenBank/DDBJ whole genome shotgun (WGS) entry which is preliminary data.</text>
</comment>
<evidence type="ECO:0000256" key="6">
    <source>
        <dbReference type="SAM" id="Phobius"/>
    </source>
</evidence>
<evidence type="ECO:0000256" key="2">
    <source>
        <dbReference type="ARBA" id="ARBA00022692"/>
    </source>
</evidence>
<dbReference type="Gene3D" id="1.20.1070.10">
    <property type="entry name" value="Rhodopsin 7-helix transmembrane proteins"/>
    <property type="match status" value="1"/>
</dbReference>
<feature type="compositionally biased region" description="Polar residues" evidence="5">
    <location>
        <begin position="36"/>
        <end position="46"/>
    </location>
</feature>
<organism evidence="7 8">
    <name type="scientific">Anabarilius grahami</name>
    <name type="common">Kanglang fish</name>
    <name type="synonym">Barilius grahami</name>
    <dbReference type="NCBI Taxonomy" id="495550"/>
    <lineage>
        <taxon>Eukaryota</taxon>
        <taxon>Metazoa</taxon>
        <taxon>Chordata</taxon>
        <taxon>Craniata</taxon>
        <taxon>Vertebrata</taxon>
        <taxon>Euteleostomi</taxon>
        <taxon>Actinopterygii</taxon>
        <taxon>Neopterygii</taxon>
        <taxon>Teleostei</taxon>
        <taxon>Ostariophysi</taxon>
        <taxon>Cypriniformes</taxon>
        <taxon>Xenocyprididae</taxon>
        <taxon>Xenocypridinae</taxon>
        <taxon>Xenocypridinae incertae sedis</taxon>
        <taxon>Anabarilius</taxon>
    </lineage>
</organism>
<evidence type="ECO:0000313" key="7">
    <source>
        <dbReference type="EMBL" id="ROL50003.1"/>
    </source>
</evidence>
<keyword evidence="2 6" id="KW-0812">Transmembrane</keyword>
<keyword evidence="8" id="KW-1185">Reference proteome</keyword>
<evidence type="ECO:0000313" key="8">
    <source>
        <dbReference type="Proteomes" id="UP000281406"/>
    </source>
</evidence>
<proteinExistence type="predicted"/>
<dbReference type="GO" id="GO:0004930">
    <property type="term" value="F:G protein-coupled receptor activity"/>
    <property type="evidence" value="ECO:0007669"/>
    <property type="project" value="InterPro"/>
</dbReference>
<evidence type="ECO:0000256" key="4">
    <source>
        <dbReference type="ARBA" id="ARBA00023136"/>
    </source>
</evidence>
<protein>
    <submittedName>
        <fullName evidence="7">SCAN domain-containing protein 3</fullName>
    </submittedName>
</protein>